<protein>
    <recommendedName>
        <fullName evidence="3">Glutamine amidotransferase</fullName>
    </recommendedName>
</protein>
<dbReference type="CDD" id="cd01745">
    <property type="entry name" value="GATase1_2"/>
    <property type="match status" value="1"/>
</dbReference>
<evidence type="ECO:0000313" key="1">
    <source>
        <dbReference type="EMBL" id="BDY12520.1"/>
    </source>
</evidence>
<dbReference type="SUPFAM" id="SSF52317">
    <property type="entry name" value="Class I glutamine amidotransferase-like"/>
    <property type="match status" value="1"/>
</dbReference>
<dbReference type="PANTHER" id="PTHR43235">
    <property type="entry name" value="GLUTAMINE AMIDOTRANSFERASE PB2B2.05-RELATED"/>
    <property type="match status" value="1"/>
</dbReference>
<dbReference type="RefSeq" id="WP_286337712.1">
    <property type="nucleotide sequence ID" value="NZ_AP027370.1"/>
</dbReference>
<proteinExistence type="predicted"/>
<evidence type="ECO:0008006" key="3">
    <source>
        <dbReference type="Google" id="ProtNLM"/>
    </source>
</evidence>
<dbReference type="InterPro" id="IPR011697">
    <property type="entry name" value="Peptidase_C26"/>
</dbReference>
<dbReference type="Proteomes" id="UP001321445">
    <property type="component" value="Chromosome"/>
</dbReference>
<keyword evidence="2" id="KW-1185">Reference proteome</keyword>
<dbReference type="EMBL" id="AP027370">
    <property type="protein sequence ID" value="BDY12520.1"/>
    <property type="molecule type" value="Genomic_DNA"/>
</dbReference>
<evidence type="ECO:0000313" key="2">
    <source>
        <dbReference type="Proteomes" id="UP001321445"/>
    </source>
</evidence>
<dbReference type="PROSITE" id="PS51273">
    <property type="entry name" value="GATASE_TYPE_1"/>
    <property type="match status" value="1"/>
</dbReference>
<dbReference type="InterPro" id="IPR029062">
    <property type="entry name" value="Class_I_gatase-like"/>
</dbReference>
<organism evidence="1 2">
    <name type="scientific">Hydrogenimonas cancrithermarum</name>
    <dbReference type="NCBI Taxonomy" id="2993563"/>
    <lineage>
        <taxon>Bacteria</taxon>
        <taxon>Pseudomonadati</taxon>
        <taxon>Campylobacterota</taxon>
        <taxon>Epsilonproteobacteria</taxon>
        <taxon>Campylobacterales</taxon>
        <taxon>Hydrogenimonadaceae</taxon>
        <taxon>Hydrogenimonas</taxon>
    </lineage>
</organism>
<reference evidence="1 2" key="1">
    <citation type="submission" date="2023-03" db="EMBL/GenBank/DDBJ databases">
        <title>Description of Hydrogenimonas sp. ISO32.</title>
        <authorList>
            <person name="Mino S."/>
            <person name="Fukazawa S."/>
            <person name="Sawabe T."/>
        </authorList>
    </citation>
    <scope>NUCLEOTIDE SEQUENCE [LARGE SCALE GENOMIC DNA]</scope>
    <source>
        <strain evidence="1 2">ISO32</strain>
    </source>
</reference>
<dbReference type="InterPro" id="IPR044668">
    <property type="entry name" value="PuuD-like"/>
</dbReference>
<name>A0ABM8FJQ6_9BACT</name>
<sequence length="224" mass="25423">MGRKRVVIVTGSQRGSRTAWYMSRFLLALYGLKARFFHPHSWDPGIRMDGVLITGGIDIDPSTYGGYEHPSIVKSDPKRDEMELFLLERAQQENLPVMGICRGMQLINLFHHGTLHPHIEDLPLEHPHPRTPLPLREVTIERVSRLHQIVGVPVLKVNALHHQAVDRIGEGLHVAAYDRNGIVQAIEQREGRFVLGLQWHPEFMPYAWHSRKIFGAFATAVSGS</sequence>
<gene>
    <name evidence="1" type="ORF">HCR_08320</name>
</gene>
<dbReference type="Gene3D" id="3.40.50.880">
    <property type="match status" value="1"/>
</dbReference>
<dbReference type="PANTHER" id="PTHR43235:SF1">
    <property type="entry name" value="GLUTAMINE AMIDOTRANSFERASE PB2B2.05-RELATED"/>
    <property type="match status" value="1"/>
</dbReference>
<accession>A0ABM8FJQ6</accession>
<dbReference type="Pfam" id="PF07722">
    <property type="entry name" value="Peptidase_C26"/>
    <property type="match status" value="1"/>
</dbReference>